<proteinExistence type="predicted"/>
<keyword evidence="2" id="KW-0732">Signal</keyword>
<evidence type="ECO:0000313" key="4">
    <source>
        <dbReference type="Proteomes" id="UP000815325"/>
    </source>
</evidence>
<feature type="signal peptide" evidence="2">
    <location>
        <begin position="1"/>
        <end position="20"/>
    </location>
</feature>
<reference evidence="3" key="1">
    <citation type="submission" date="2017-08" db="EMBL/GenBank/DDBJ databases">
        <authorList>
            <person name="Polle J.E."/>
            <person name="Barry K."/>
            <person name="Cushman J."/>
            <person name="Schmutz J."/>
            <person name="Tran D."/>
            <person name="Hathwaick L.T."/>
            <person name="Yim W.C."/>
            <person name="Jenkins J."/>
            <person name="Mckie-Krisberg Z.M."/>
            <person name="Prochnik S."/>
            <person name="Lindquist E."/>
            <person name="Dockter R.B."/>
            <person name="Adam C."/>
            <person name="Molina H."/>
            <person name="Bunkerborg J."/>
            <person name="Jin E."/>
            <person name="Buchheim M."/>
            <person name="Magnuson J."/>
        </authorList>
    </citation>
    <scope>NUCLEOTIDE SEQUENCE</scope>
    <source>
        <strain evidence="3">CCAP 19/18</strain>
    </source>
</reference>
<feature type="compositionally biased region" description="Polar residues" evidence="1">
    <location>
        <begin position="90"/>
        <end position="112"/>
    </location>
</feature>
<feature type="chain" id="PRO_5047283524" evidence="2">
    <location>
        <begin position="21"/>
        <end position="301"/>
    </location>
</feature>
<protein>
    <submittedName>
        <fullName evidence="3">Uncharacterized protein</fullName>
    </submittedName>
</protein>
<name>A0ABQ7GHK1_DUNSA</name>
<gene>
    <name evidence="3" type="ORF">DUNSADRAFT_9424</name>
</gene>
<evidence type="ECO:0000313" key="3">
    <source>
        <dbReference type="EMBL" id="KAF5834074.1"/>
    </source>
</evidence>
<sequence length="301" mass="33768">MSYNSCNFLLLLSLSTLCLCTSTPGMSLQPGYGKRRRFGPLVPGGLPGLSQHQPQQMAPPQDESPHHDEFFQSEGDDPTLHFYDSDDNLGDTNENAAPNASEPTHTEPTWNEFSPITSVMAGMPTTKDVSFYISRLDDEAYEGAGQSLRQWLYARVAEKLEHTITDSLFERQLLREYHELILFQKKQSVIIPTSLHLVRRILGVKELWEVEYHICTCESHFWSPIPPKDWHHPASSLSVGPSYVCPVCEAFLLCTPAKGPSQDCPKTGACGRKVIPIIKLKLTHLPHTFPCIAEVLLLWLA</sequence>
<dbReference type="Proteomes" id="UP000815325">
    <property type="component" value="Unassembled WGS sequence"/>
</dbReference>
<evidence type="ECO:0000256" key="1">
    <source>
        <dbReference type="SAM" id="MobiDB-lite"/>
    </source>
</evidence>
<accession>A0ABQ7GHK1</accession>
<organism evidence="3 4">
    <name type="scientific">Dunaliella salina</name>
    <name type="common">Green alga</name>
    <name type="synonym">Protococcus salinus</name>
    <dbReference type="NCBI Taxonomy" id="3046"/>
    <lineage>
        <taxon>Eukaryota</taxon>
        <taxon>Viridiplantae</taxon>
        <taxon>Chlorophyta</taxon>
        <taxon>core chlorophytes</taxon>
        <taxon>Chlorophyceae</taxon>
        <taxon>CS clade</taxon>
        <taxon>Chlamydomonadales</taxon>
        <taxon>Dunaliellaceae</taxon>
        <taxon>Dunaliella</taxon>
    </lineage>
</organism>
<dbReference type="EMBL" id="MU069777">
    <property type="protein sequence ID" value="KAF5834074.1"/>
    <property type="molecule type" value="Genomic_DNA"/>
</dbReference>
<keyword evidence="4" id="KW-1185">Reference proteome</keyword>
<evidence type="ECO:0000256" key="2">
    <source>
        <dbReference type="SAM" id="SignalP"/>
    </source>
</evidence>
<feature type="region of interest" description="Disordered" evidence="1">
    <location>
        <begin position="29"/>
        <end position="112"/>
    </location>
</feature>
<comment type="caution">
    <text evidence="3">The sequence shown here is derived from an EMBL/GenBank/DDBJ whole genome shotgun (WGS) entry which is preliminary data.</text>
</comment>